<keyword evidence="2" id="KW-1185">Reference proteome</keyword>
<organism evidence="1 2">
    <name type="scientific">Monoraphidium neglectum</name>
    <dbReference type="NCBI Taxonomy" id="145388"/>
    <lineage>
        <taxon>Eukaryota</taxon>
        <taxon>Viridiplantae</taxon>
        <taxon>Chlorophyta</taxon>
        <taxon>core chlorophytes</taxon>
        <taxon>Chlorophyceae</taxon>
        <taxon>CS clade</taxon>
        <taxon>Sphaeropleales</taxon>
        <taxon>Selenastraceae</taxon>
        <taxon>Monoraphidium</taxon>
    </lineage>
</organism>
<dbReference type="GeneID" id="25740887"/>
<dbReference type="Proteomes" id="UP000054498">
    <property type="component" value="Unassembled WGS sequence"/>
</dbReference>
<dbReference type="KEGG" id="mng:MNEG_8011"/>
<accession>A0A0D2N0V1</accession>
<name>A0A0D2N0V1_9CHLO</name>
<sequence length="87" mass="10091">MVLPAELVEGVEAPRANPFERLFSARSTRDYPIDRPEVDFSDPRPYEQQLFDQVLLDDPDIPGYQPALPEGFDINEFAKEIARERKR</sequence>
<dbReference type="EMBL" id="KK101696">
    <property type="protein sequence ID" value="KIY99945.1"/>
    <property type="molecule type" value="Genomic_DNA"/>
</dbReference>
<dbReference type="AlphaFoldDB" id="A0A0D2N0V1"/>
<dbReference type="RefSeq" id="XP_013898965.1">
    <property type="nucleotide sequence ID" value="XM_014043511.1"/>
</dbReference>
<evidence type="ECO:0000313" key="1">
    <source>
        <dbReference type="EMBL" id="KIY99945.1"/>
    </source>
</evidence>
<proteinExistence type="predicted"/>
<gene>
    <name evidence="1" type="ORF">MNEG_8011</name>
</gene>
<dbReference type="OrthoDB" id="513362at2759"/>
<protein>
    <submittedName>
        <fullName evidence="1">Uncharacterized protein</fullName>
    </submittedName>
</protein>
<reference evidence="1 2" key="1">
    <citation type="journal article" date="2013" name="BMC Genomics">
        <title>Reconstruction of the lipid metabolism for the microalga Monoraphidium neglectum from its genome sequence reveals characteristics suitable for biofuel production.</title>
        <authorList>
            <person name="Bogen C."/>
            <person name="Al-Dilaimi A."/>
            <person name="Albersmeier A."/>
            <person name="Wichmann J."/>
            <person name="Grundmann M."/>
            <person name="Rupp O."/>
            <person name="Lauersen K.J."/>
            <person name="Blifernez-Klassen O."/>
            <person name="Kalinowski J."/>
            <person name="Goesmann A."/>
            <person name="Mussgnug J.H."/>
            <person name="Kruse O."/>
        </authorList>
    </citation>
    <scope>NUCLEOTIDE SEQUENCE [LARGE SCALE GENOMIC DNA]</scope>
    <source>
        <strain evidence="1 2">SAG 48.87</strain>
    </source>
</reference>
<evidence type="ECO:0000313" key="2">
    <source>
        <dbReference type="Proteomes" id="UP000054498"/>
    </source>
</evidence>